<dbReference type="Gene3D" id="3.10.129.10">
    <property type="entry name" value="Hotdog Thioesterase"/>
    <property type="match status" value="2"/>
</dbReference>
<dbReference type="InterPro" id="IPR029069">
    <property type="entry name" value="HotDog_dom_sf"/>
</dbReference>
<sequence>MDEKTYLTRDSGTKPQTFAGVETPEELGPITVDVTDGLIKRYAFCMDDYRSWHFDRSPFGGPVAHASLLANDLLTIYCTVYERVGSALHTEEELTFHAPVPVGETVTITGRYVDKYVRRGGGVIVMEAEARDSSGKLLISHRGAEVMEVHPGDVVGRSSAEPSADRIVPEASSASVVSKPAARLDVGAPLPRLSKTLTQDQISVYSFVGEHEHNFHNDLELAKSHGLDSTIAQGLQTAGYFSELCTEFFGADWFTSGYIKTKFLAPVYPDSTITVTGKIAGQESSEGDRTTTLTELWAKDQDGRLVAVAWAKATTELQ</sequence>
<dbReference type="SUPFAM" id="SSF54637">
    <property type="entry name" value="Thioesterase/thiol ester dehydrase-isomerase"/>
    <property type="match status" value="2"/>
</dbReference>
<name>A0ABX6YHJ1_9MICO</name>
<evidence type="ECO:0000313" key="5">
    <source>
        <dbReference type="Proteomes" id="UP000662814"/>
    </source>
</evidence>
<dbReference type="InterPro" id="IPR039569">
    <property type="entry name" value="FAS1-like_DH_region"/>
</dbReference>
<dbReference type="CDD" id="cd03441">
    <property type="entry name" value="R_hydratase_like"/>
    <property type="match status" value="2"/>
</dbReference>
<accession>A0ABX6YHJ1</accession>
<comment type="similarity">
    <text evidence="1">Belongs to the enoyl-CoA hydratase/isomerase family.</text>
</comment>
<evidence type="ECO:0000313" key="4">
    <source>
        <dbReference type="EMBL" id="QPZ38238.1"/>
    </source>
</evidence>
<reference evidence="4 5" key="1">
    <citation type="submission" date="2020-12" db="EMBL/GenBank/DDBJ databases">
        <title>Microbacterium sp. HY060.</title>
        <authorList>
            <person name="Zhou J."/>
        </authorList>
    </citation>
    <scope>NUCLEOTIDE SEQUENCE [LARGE SCALE GENOMIC DNA]</scope>
    <source>
        <strain evidence="4 5">HY60</strain>
    </source>
</reference>
<dbReference type="Proteomes" id="UP000662814">
    <property type="component" value="Chromosome"/>
</dbReference>
<dbReference type="InterPro" id="IPR002539">
    <property type="entry name" value="MaoC-like_dom"/>
</dbReference>
<evidence type="ECO:0000259" key="2">
    <source>
        <dbReference type="Pfam" id="PF01575"/>
    </source>
</evidence>
<keyword evidence="5" id="KW-1185">Reference proteome</keyword>
<feature type="domain" description="FAS1-like dehydratase" evidence="3">
    <location>
        <begin position="26"/>
        <end position="136"/>
    </location>
</feature>
<evidence type="ECO:0000256" key="1">
    <source>
        <dbReference type="ARBA" id="ARBA00005254"/>
    </source>
</evidence>
<gene>
    <name evidence="4" type="ORF">HCR76_15845</name>
</gene>
<dbReference type="RefSeq" id="WP_166987061.1">
    <property type="nucleotide sequence ID" value="NZ_CP061169.1"/>
</dbReference>
<proteinExistence type="inferred from homology"/>
<organism evidence="4 5">
    <name type="scientific">Paramicrobacterium chengjingii</name>
    <dbReference type="NCBI Taxonomy" id="2769067"/>
    <lineage>
        <taxon>Bacteria</taxon>
        <taxon>Bacillati</taxon>
        <taxon>Actinomycetota</taxon>
        <taxon>Actinomycetes</taxon>
        <taxon>Micrococcales</taxon>
        <taxon>Microbacteriaceae</taxon>
        <taxon>Paramicrobacterium</taxon>
    </lineage>
</organism>
<dbReference type="EMBL" id="CP061169">
    <property type="protein sequence ID" value="QPZ38238.1"/>
    <property type="molecule type" value="Genomic_DNA"/>
</dbReference>
<feature type="domain" description="MaoC-like" evidence="2">
    <location>
        <begin position="190"/>
        <end position="288"/>
    </location>
</feature>
<protein>
    <submittedName>
        <fullName evidence="4">MaoC family dehydratase</fullName>
    </submittedName>
</protein>
<evidence type="ECO:0000259" key="3">
    <source>
        <dbReference type="Pfam" id="PF13452"/>
    </source>
</evidence>
<dbReference type="Pfam" id="PF01575">
    <property type="entry name" value="MaoC_dehydratas"/>
    <property type="match status" value="1"/>
</dbReference>
<dbReference type="Pfam" id="PF13452">
    <property type="entry name" value="FAS1_DH_region"/>
    <property type="match status" value="1"/>
</dbReference>